<accession>A0ACB9LKF1</accession>
<gene>
    <name evidence="1" type="ORF">MLD38_036903</name>
</gene>
<proteinExistence type="predicted"/>
<dbReference type="EMBL" id="CM042890">
    <property type="protein sequence ID" value="KAI4312047.1"/>
    <property type="molecule type" value="Genomic_DNA"/>
</dbReference>
<comment type="caution">
    <text evidence="1">The sequence shown here is derived from an EMBL/GenBank/DDBJ whole genome shotgun (WGS) entry which is preliminary data.</text>
</comment>
<evidence type="ECO:0000313" key="2">
    <source>
        <dbReference type="Proteomes" id="UP001057402"/>
    </source>
</evidence>
<organism evidence="1 2">
    <name type="scientific">Melastoma candidum</name>
    <dbReference type="NCBI Taxonomy" id="119954"/>
    <lineage>
        <taxon>Eukaryota</taxon>
        <taxon>Viridiplantae</taxon>
        <taxon>Streptophyta</taxon>
        <taxon>Embryophyta</taxon>
        <taxon>Tracheophyta</taxon>
        <taxon>Spermatophyta</taxon>
        <taxon>Magnoliopsida</taxon>
        <taxon>eudicotyledons</taxon>
        <taxon>Gunneridae</taxon>
        <taxon>Pentapetalae</taxon>
        <taxon>rosids</taxon>
        <taxon>malvids</taxon>
        <taxon>Myrtales</taxon>
        <taxon>Melastomataceae</taxon>
        <taxon>Melastomatoideae</taxon>
        <taxon>Melastomateae</taxon>
        <taxon>Melastoma</taxon>
    </lineage>
</organism>
<evidence type="ECO:0000313" key="1">
    <source>
        <dbReference type="EMBL" id="KAI4312047.1"/>
    </source>
</evidence>
<sequence>MAPEYIKRGEFSTKSDVYSFGVLVLETVSGRRNHSEHREDLISHVRRNLREGNISSIIDPLVKTGNTSGITRCIRIGLLCVQEDPAVRPTMASIILMLDRRSATPPVPKQPAS</sequence>
<name>A0ACB9LKF1_9MYRT</name>
<reference evidence="2" key="1">
    <citation type="journal article" date="2023" name="Front. Plant Sci.">
        <title>Chromosomal-level genome assembly of Melastoma candidum provides insights into trichome evolution.</title>
        <authorList>
            <person name="Zhong Y."/>
            <person name="Wu W."/>
            <person name="Sun C."/>
            <person name="Zou P."/>
            <person name="Liu Y."/>
            <person name="Dai S."/>
            <person name="Zhou R."/>
        </authorList>
    </citation>
    <scope>NUCLEOTIDE SEQUENCE [LARGE SCALE GENOMIC DNA]</scope>
</reference>
<keyword evidence="2" id="KW-1185">Reference proteome</keyword>
<dbReference type="Proteomes" id="UP001057402">
    <property type="component" value="Chromosome 11"/>
</dbReference>
<protein>
    <submittedName>
        <fullName evidence="1">Uncharacterized protein</fullName>
    </submittedName>
</protein>